<dbReference type="PANTHER" id="PTHR33418">
    <property type="entry name" value="HELICASE-ASSOCIATED"/>
    <property type="match status" value="1"/>
</dbReference>
<reference evidence="3 4" key="1">
    <citation type="submission" date="2016-09" db="EMBL/GenBank/DDBJ databases">
        <title>Extensive genetic diversity and differential bi-allelic expression allows diatom success in the polar Southern Ocean.</title>
        <authorList>
            <consortium name="DOE Joint Genome Institute"/>
            <person name="Mock T."/>
            <person name="Otillar R.P."/>
            <person name="Strauss J."/>
            <person name="Dupont C."/>
            <person name="Frickenhaus S."/>
            <person name="Maumus F."/>
            <person name="Mcmullan M."/>
            <person name="Sanges R."/>
            <person name="Schmutz J."/>
            <person name="Toseland A."/>
            <person name="Valas R."/>
            <person name="Veluchamy A."/>
            <person name="Ward B.J."/>
            <person name="Allen A."/>
            <person name="Barry K."/>
            <person name="Falciatore A."/>
            <person name="Ferrante M."/>
            <person name="Fortunato A.E."/>
            <person name="Gloeckner G."/>
            <person name="Gruber A."/>
            <person name="Hipkin R."/>
            <person name="Janech M."/>
            <person name="Kroth P."/>
            <person name="Leese F."/>
            <person name="Lindquist E."/>
            <person name="Lyon B.R."/>
            <person name="Martin J."/>
            <person name="Mayer C."/>
            <person name="Parker M."/>
            <person name="Quesneville H."/>
            <person name="Raymond J."/>
            <person name="Uhlig C."/>
            <person name="Valentin K.U."/>
            <person name="Worden A.Z."/>
            <person name="Armbrust E.V."/>
            <person name="Bowler C."/>
            <person name="Green B."/>
            <person name="Moulton V."/>
            <person name="Van Oosterhout C."/>
            <person name="Grigoriev I."/>
        </authorList>
    </citation>
    <scope>NUCLEOTIDE SEQUENCE [LARGE SCALE GENOMIC DNA]</scope>
    <source>
        <strain evidence="3 4">CCMP1102</strain>
    </source>
</reference>
<evidence type="ECO:0000313" key="4">
    <source>
        <dbReference type="Proteomes" id="UP000095751"/>
    </source>
</evidence>
<name>A0A1E7ELG9_9STRA</name>
<keyword evidence="4" id="KW-1185">Reference proteome</keyword>
<sequence>MTAATAAAAAVARAVAVVKGKGNNSESKSKTTETEDDYHWIMNFLSLKEFYNKYGHTNLLRSNNSSKGTQDGNQNNKLLMHWVKNQRSNYYNMNNNKSLLCQNKIDLLNKLNFIWYKNNCSWYNQYSRLLRFTKLYGHCTIPITTTTLTTLHDCSSLTKTKTTPNPFRNLALWKRRQQYLYYNIQKQKQISNSQQVSQRVGQQGQSSSTTTSTSTTTLTLDRIIALEKIPGWTWRY</sequence>
<dbReference type="Gene3D" id="6.10.140.530">
    <property type="match status" value="1"/>
</dbReference>
<evidence type="ECO:0000259" key="2">
    <source>
        <dbReference type="Pfam" id="PF03457"/>
    </source>
</evidence>
<dbReference type="InParanoid" id="A0A1E7ELG9"/>
<proteinExistence type="predicted"/>
<evidence type="ECO:0000256" key="1">
    <source>
        <dbReference type="SAM" id="MobiDB-lite"/>
    </source>
</evidence>
<dbReference type="KEGG" id="fcy:FRACYDRAFT_253572"/>
<protein>
    <recommendedName>
        <fullName evidence="2">Helicase-associated domain-containing protein</fullName>
    </recommendedName>
</protein>
<feature type="region of interest" description="Disordered" evidence="1">
    <location>
        <begin position="193"/>
        <end position="213"/>
    </location>
</feature>
<organism evidence="3 4">
    <name type="scientific">Fragilariopsis cylindrus CCMP1102</name>
    <dbReference type="NCBI Taxonomy" id="635003"/>
    <lineage>
        <taxon>Eukaryota</taxon>
        <taxon>Sar</taxon>
        <taxon>Stramenopiles</taxon>
        <taxon>Ochrophyta</taxon>
        <taxon>Bacillariophyta</taxon>
        <taxon>Bacillariophyceae</taxon>
        <taxon>Bacillariophycidae</taxon>
        <taxon>Bacillariales</taxon>
        <taxon>Bacillariaceae</taxon>
        <taxon>Fragilariopsis</taxon>
    </lineage>
</organism>
<dbReference type="Proteomes" id="UP000095751">
    <property type="component" value="Unassembled WGS sequence"/>
</dbReference>
<dbReference type="EMBL" id="KV784400">
    <property type="protein sequence ID" value="OEU06762.1"/>
    <property type="molecule type" value="Genomic_DNA"/>
</dbReference>
<evidence type="ECO:0000313" key="3">
    <source>
        <dbReference type="EMBL" id="OEU06762.1"/>
    </source>
</evidence>
<feature type="domain" description="Helicase-associated" evidence="2">
    <location>
        <begin position="37"/>
        <end position="113"/>
    </location>
</feature>
<dbReference type="InterPro" id="IPR005114">
    <property type="entry name" value="Helicase_assoc"/>
</dbReference>
<dbReference type="PANTHER" id="PTHR33418:SF1">
    <property type="entry name" value="HELICASE-ASSOCIATED DOMAIN-CONTAINING PROTEIN"/>
    <property type="match status" value="1"/>
</dbReference>
<dbReference type="AlphaFoldDB" id="A0A1E7ELG9"/>
<accession>A0A1E7ELG9</accession>
<gene>
    <name evidence="3" type="ORF">FRACYDRAFT_253572</name>
</gene>
<dbReference type="Pfam" id="PF03457">
    <property type="entry name" value="HA"/>
    <property type="match status" value="1"/>
</dbReference>